<dbReference type="RefSeq" id="WP_136401502.1">
    <property type="nucleotide sequence ID" value="NZ_SSNZ01000001.1"/>
</dbReference>
<organism evidence="1 2">
    <name type="scientific">Flavobacterium supellecticarium</name>
    <dbReference type="NCBI Taxonomy" id="2565924"/>
    <lineage>
        <taxon>Bacteria</taxon>
        <taxon>Pseudomonadati</taxon>
        <taxon>Bacteroidota</taxon>
        <taxon>Flavobacteriia</taxon>
        <taxon>Flavobacteriales</taxon>
        <taxon>Flavobacteriaceae</taxon>
        <taxon>Flavobacterium</taxon>
    </lineage>
</organism>
<reference evidence="1 2" key="1">
    <citation type="submission" date="2019-04" db="EMBL/GenBank/DDBJ databases">
        <title>Flavobacterium sp. nov. isolated from construction timber.</title>
        <authorList>
            <person name="Lin S.-Y."/>
            <person name="Chang C.-T."/>
            <person name="Young C.-C."/>
        </authorList>
    </citation>
    <scope>NUCLEOTIDE SEQUENCE [LARGE SCALE GENOMIC DNA]</scope>
    <source>
        <strain evidence="1 2">CC-CTC003</strain>
    </source>
</reference>
<gene>
    <name evidence="1" type="ORF">E6C50_01860</name>
</gene>
<dbReference type="EMBL" id="SSNZ01000001">
    <property type="protein sequence ID" value="THF52977.1"/>
    <property type="molecule type" value="Genomic_DNA"/>
</dbReference>
<name>A0A4S4A3H1_9FLAO</name>
<evidence type="ECO:0000313" key="1">
    <source>
        <dbReference type="EMBL" id="THF52977.1"/>
    </source>
</evidence>
<proteinExistence type="predicted"/>
<dbReference type="AlphaFoldDB" id="A0A4S4A3H1"/>
<comment type="caution">
    <text evidence="1">The sequence shown here is derived from an EMBL/GenBank/DDBJ whole genome shotgun (WGS) entry which is preliminary data.</text>
</comment>
<sequence>MREEERCFIGEHMYRIDTTFEELIQVGNPDNIISIDDMVEYDNYYAVKIDPKTGLLVENENTKMPSVKIPKICFEEGYGEGSAYAENFNKKLGKSYGVKLLDKQALVELENMPMPCTIRELPTIEKNGFQYEIDVSLREIRKKDEPLVFIDLNGLEPYKGKYGFFIDENGKIIDTDDKKATLVKIKHLVKQVPEEVSRVYGIPVEKLPKKDWKIRSNPDYVEERIKGGKLPVIRIVDEDYYVDTRLRELRSSNKFWKKIELKDTGGRGNDEYDNKFVFLYDYLNRKIIPDNGDLKELPKHSVMIVIPDIETLDPIGEGREIYGDPYYLLDRYPYQPKTEARIIPIEKTPYSRLVKNNNPVIAQKDQLDKNAALKTTRNKGQSY</sequence>
<dbReference type="OrthoDB" id="771660at2"/>
<evidence type="ECO:0000313" key="2">
    <source>
        <dbReference type="Proteomes" id="UP000307507"/>
    </source>
</evidence>
<keyword evidence="2" id="KW-1185">Reference proteome</keyword>
<accession>A0A4S4A3H1</accession>
<protein>
    <submittedName>
        <fullName evidence="1">Uncharacterized protein</fullName>
    </submittedName>
</protein>
<dbReference type="Proteomes" id="UP000307507">
    <property type="component" value="Unassembled WGS sequence"/>
</dbReference>